<name>A0A8S1MDV2_PARPR</name>
<gene>
    <name evidence="1" type="ORF">PPRIM_AZ9-3.1.T0560165</name>
</gene>
<comment type="caution">
    <text evidence="1">The sequence shown here is derived from an EMBL/GenBank/DDBJ whole genome shotgun (WGS) entry which is preliminary data.</text>
</comment>
<protein>
    <submittedName>
        <fullName evidence="1">Uncharacterized protein</fullName>
    </submittedName>
</protein>
<accession>A0A8S1MDV2</accession>
<evidence type="ECO:0000313" key="1">
    <source>
        <dbReference type="EMBL" id="CAD8076491.1"/>
    </source>
</evidence>
<keyword evidence="2" id="KW-1185">Reference proteome</keyword>
<evidence type="ECO:0000313" key="2">
    <source>
        <dbReference type="Proteomes" id="UP000688137"/>
    </source>
</evidence>
<organism evidence="1 2">
    <name type="scientific">Paramecium primaurelia</name>
    <dbReference type="NCBI Taxonomy" id="5886"/>
    <lineage>
        <taxon>Eukaryota</taxon>
        <taxon>Sar</taxon>
        <taxon>Alveolata</taxon>
        <taxon>Ciliophora</taxon>
        <taxon>Intramacronucleata</taxon>
        <taxon>Oligohymenophorea</taxon>
        <taxon>Peniculida</taxon>
        <taxon>Parameciidae</taxon>
        <taxon>Paramecium</taxon>
    </lineage>
</organism>
<reference evidence="1" key="1">
    <citation type="submission" date="2021-01" db="EMBL/GenBank/DDBJ databases">
        <authorList>
            <consortium name="Genoscope - CEA"/>
            <person name="William W."/>
        </authorList>
    </citation>
    <scope>NUCLEOTIDE SEQUENCE</scope>
</reference>
<proteinExistence type="predicted"/>
<dbReference type="EMBL" id="CAJJDM010000057">
    <property type="protein sequence ID" value="CAD8076491.1"/>
    <property type="molecule type" value="Genomic_DNA"/>
</dbReference>
<sequence>MQHNQQLLFLYNKAIIDKTLIFEENILTILKKQPIHIMENRFKQLKLGQQQLQKKKLKHNKIDNVKISQIEINLDLKLKNLMRTVKEQQKRKSEKLNLQLEMMILLQLQK</sequence>
<dbReference type="AlphaFoldDB" id="A0A8S1MDV2"/>
<dbReference type="Proteomes" id="UP000688137">
    <property type="component" value="Unassembled WGS sequence"/>
</dbReference>